<evidence type="ECO:0000313" key="4">
    <source>
        <dbReference type="EMBL" id="MDG3013294.1"/>
    </source>
</evidence>
<dbReference type="PANTHER" id="PTHR22946:SF9">
    <property type="entry name" value="POLYKETIDE TRANSFERASE AF380"/>
    <property type="match status" value="1"/>
</dbReference>
<gene>
    <name evidence="4" type="ORF">NVS88_01835</name>
</gene>
<reference evidence="4" key="1">
    <citation type="submission" date="2022-08" db="EMBL/GenBank/DDBJ databases">
        <title>Genome analysis of Corynebacteriales strain.</title>
        <authorList>
            <person name="Lee S.D."/>
        </authorList>
    </citation>
    <scope>NUCLEOTIDE SEQUENCE</scope>
    <source>
        <strain evidence="4">D3-21</strain>
    </source>
</reference>
<dbReference type="Gene3D" id="3.40.50.1820">
    <property type="entry name" value="alpha/beta hydrolase"/>
    <property type="match status" value="1"/>
</dbReference>
<evidence type="ECO:0000259" key="3">
    <source>
        <dbReference type="Pfam" id="PF20434"/>
    </source>
</evidence>
<protein>
    <submittedName>
        <fullName evidence="4">Prolyl oligopeptidase family serine peptidase</fullName>
    </submittedName>
</protein>
<feature type="domain" description="BD-FAE-like" evidence="3">
    <location>
        <begin position="26"/>
        <end position="207"/>
    </location>
</feature>
<keyword evidence="5" id="KW-1185">Reference proteome</keyword>
<dbReference type="Proteomes" id="UP001152755">
    <property type="component" value="Unassembled WGS sequence"/>
</dbReference>
<dbReference type="GO" id="GO:0008236">
    <property type="term" value="F:serine-type peptidase activity"/>
    <property type="evidence" value="ECO:0007669"/>
    <property type="project" value="InterPro"/>
</dbReference>
<accession>A0A9X4RC93</accession>
<dbReference type="InterPro" id="IPR049492">
    <property type="entry name" value="BD-FAE-like_dom"/>
</dbReference>
<evidence type="ECO:0000313" key="5">
    <source>
        <dbReference type="Proteomes" id="UP001152755"/>
    </source>
</evidence>
<dbReference type="RefSeq" id="WP_277834247.1">
    <property type="nucleotide sequence ID" value="NZ_JAAIVF010000006.1"/>
</dbReference>
<keyword evidence="2" id="KW-0378">Hydrolase</keyword>
<proteinExistence type="inferred from homology"/>
<organism evidence="4 5">
    <name type="scientific">Speluncibacter jeojiensis</name>
    <dbReference type="NCBI Taxonomy" id="2710754"/>
    <lineage>
        <taxon>Bacteria</taxon>
        <taxon>Bacillati</taxon>
        <taxon>Actinomycetota</taxon>
        <taxon>Actinomycetes</taxon>
        <taxon>Mycobacteriales</taxon>
        <taxon>Speluncibacteraceae</taxon>
        <taxon>Speluncibacter</taxon>
    </lineage>
</organism>
<dbReference type="Pfam" id="PF20434">
    <property type="entry name" value="BD-FAE"/>
    <property type="match status" value="1"/>
</dbReference>
<comment type="caution">
    <text evidence="4">The sequence shown here is derived from an EMBL/GenBank/DDBJ whole genome shotgun (WGS) entry which is preliminary data.</text>
</comment>
<dbReference type="InterPro" id="IPR029058">
    <property type="entry name" value="AB_hydrolase_fold"/>
</dbReference>
<sequence>MPRLKIAYGDHPAQFGHLYAPTVPVDGPSPVVVLLHGGSWNADYHLNLRTAFAVELSRRGAVVWNVEYRRIGAGGGWPQMSADVVAAVDALGSVVADRLAQVRPEVCMDVDDLRVDGHSAGGQLAVWLAGERPVRRAVATGAPLDLLRATERPAAQACLRELFGAGYAEAPELYRSASPLHRVPIGTPVVCVHGEADAQVPVESSREYVRAARTAGDPATLVVVEGEGHNAILDPGSRTWEAALGALLGGGPGLLAAEHTVAALDCKHEPATGRSAAEQESRP</sequence>
<name>A0A9X4RC93_9ACTN</name>
<comment type="similarity">
    <text evidence="1">Belongs to the AB hydrolase superfamily.</text>
</comment>
<evidence type="ECO:0000256" key="1">
    <source>
        <dbReference type="ARBA" id="ARBA00008645"/>
    </source>
</evidence>
<dbReference type="SUPFAM" id="SSF53474">
    <property type="entry name" value="alpha/beta-Hydrolases"/>
    <property type="match status" value="1"/>
</dbReference>
<dbReference type="GO" id="GO:0006508">
    <property type="term" value="P:proteolysis"/>
    <property type="evidence" value="ECO:0007669"/>
    <property type="project" value="InterPro"/>
</dbReference>
<dbReference type="InterPro" id="IPR050261">
    <property type="entry name" value="FrsA_esterase"/>
</dbReference>
<dbReference type="AlphaFoldDB" id="A0A9X4RC93"/>
<dbReference type="PANTHER" id="PTHR22946">
    <property type="entry name" value="DIENELACTONE HYDROLASE DOMAIN-CONTAINING PROTEIN-RELATED"/>
    <property type="match status" value="1"/>
</dbReference>
<dbReference type="GO" id="GO:0052689">
    <property type="term" value="F:carboxylic ester hydrolase activity"/>
    <property type="evidence" value="ECO:0007669"/>
    <property type="project" value="UniProtKB-ARBA"/>
</dbReference>
<evidence type="ECO:0000256" key="2">
    <source>
        <dbReference type="ARBA" id="ARBA00022801"/>
    </source>
</evidence>
<dbReference type="EMBL" id="JANRHA010000001">
    <property type="protein sequence ID" value="MDG3013294.1"/>
    <property type="molecule type" value="Genomic_DNA"/>
</dbReference>